<evidence type="ECO:0000313" key="2">
    <source>
        <dbReference type="Proteomes" id="UP001062846"/>
    </source>
</evidence>
<sequence length="296" mass="33318">MFFNKSLSLAGDFDFGEIGIKNYDDFEVSSGLDHDNDGQYLRLPKIDEKDFFVLGERSVSSLRGTVKAILVSGFFALIKVLTLATGPLFLIAFILVAEGKETFKNEGYALTACLFLGKCFESLSERQWSFRTRLIGLQIRYYLLTAAIYQKQLKLSNAAKTNRSPGQITNYVMVDAYRIGEFPYWIHQTWPIGLQICLAFLIVYYAMGTAAIAAVVVIVLTVLANYPAAKLQHKYLAKLLAAQDRRLKAMAEALTNMKVLKLYAWETHFKNTVEKEPIRMIPDVGAVFIEAKVSFS</sequence>
<comment type="caution">
    <text evidence="1">The sequence shown here is derived from an EMBL/GenBank/DDBJ whole genome shotgun (WGS) entry which is preliminary data.</text>
</comment>
<name>A0ACC0PZI4_RHOML</name>
<dbReference type="Proteomes" id="UP001062846">
    <property type="component" value="Chromosome 1"/>
</dbReference>
<organism evidence="1 2">
    <name type="scientific">Rhododendron molle</name>
    <name type="common">Chinese azalea</name>
    <name type="synonym">Azalea mollis</name>
    <dbReference type="NCBI Taxonomy" id="49168"/>
    <lineage>
        <taxon>Eukaryota</taxon>
        <taxon>Viridiplantae</taxon>
        <taxon>Streptophyta</taxon>
        <taxon>Embryophyta</taxon>
        <taxon>Tracheophyta</taxon>
        <taxon>Spermatophyta</taxon>
        <taxon>Magnoliopsida</taxon>
        <taxon>eudicotyledons</taxon>
        <taxon>Gunneridae</taxon>
        <taxon>Pentapetalae</taxon>
        <taxon>asterids</taxon>
        <taxon>Ericales</taxon>
        <taxon>Ericaceae</taxon>
        <taxon>Ericoideae</taxon>
        <taxon>Rhodoreae</taxon>
        <taxon>Rhododendron</taxon>
    </lineage>
</organism>
<accession>A0ACC0PZI4</accession>
<evidence type="ECO:0000313" key="1">
    <source>
        <dbReference type="EMBL" id="KAI8571115.1"/>
    </source>
</evidence>
<reference evidence="1" key="1">
    <citation type="submission" date="2022-02" db="EMBL/GenBank/DDBJ databases">
        <title>Plant Genome Project.</title>
        <authorList>
            <person name="Zhang R.-G."/>
        </authorList>
    </citation>
    <scope>NUCLEOTIDE SEQUENCE</scope>
    <source>
        <strain evidence="1">AT1</strain>
    </source>
</reference>
<protein>
    <submittedName>
        <fullName evidence="1">Uncharacterized protein</fullName>
    </submittedName>
</protein>
<gene>
    <name evidence="1" type="ORF">RHMOL_Rhmol01G0092600</name>
</gene>
<proteinExistence type="predicted"/>
<dbReference type="EMBL" id="CM046388">
    <property type="protein sequence ID" value="KAI8571115.1"/>
    <property type="molecule type" value="Genomic_DNA"/>
</dbReference>
<keyword evidence="2" id="KW-1185">Reference proteome</keyword>